<sequence length="288" mass="31515">MKILSVSQHKGGVGKTSLCKILAVGFARMDQRVLAIDLDSQCNLSKRFLEMIRDPDLPDGSRPPVHPEYDSADMDWSGTSSSADIFMGREVVPYPTGIPNLDVLPGNGEDLRAIEHVTLEDAVARVHGALREFLRTDAVESQYDIIIVDTPPSKNALVHAAIRAATHVIVPSVMEPNSVDGLEGMIALWTQESRNRAENDEIVMIGILPNMYRSNVALHAGVRKSLMDDRLIGPMMIQLHLAQRAAFAESDHDSARPGSVFTLPAKNAARKEAENVVKHIAQVMRVSA</sequence>
<protein>
    <recommendedName>
        <fullName evidence="2">AAA domain-containing protein</fullName>
    </recommendedName>
</protein>
<dbReference type="AlphaFoldDB" id="A0A1L5XWC9"/>
<evidence type="ECO:0000256" key="1">
    <source>
        <dbReference type="SAM" id="MobiDB-lite"/>
    </source>
</evidence>
<organism evidence="3">
    <name type="scientific">Xanthomonas hortorum pv. gardneri</name>
    <dbReference type="NCBI Taxonomy" id="2754056"/>
    <lineage>
        <taxon>Bacteria</taxon>
        <taxon>Pseudomonadati</taxon>
        <taxon>Pseudomonadota</taxon>
        <taxon>Gammaproteobacteria</taxon>
        <taxon>Lysobacterales</taxon>
        <taxon>Lysobacteraceae</taxon>
        <taxon>Xanthomonas</taxon>
    </lineage>
</organism>
<dbReference type="InterPro" id="IPR050678">
    <property type="entry name" value="DNA_Partitioning_ATPase"/>
</dbReference>
<dbReference type="PANTHER" id="PTHR13696">
    <property type="entry name" value="P-LOOP CONTAINING NUCLEOSIDE TRIPHOSPHATE HYDROLASE"/>
    <property type="match status" value="1"/>
</dbReference>
<evidence type="ECO:0000259" key="2">
    <source>
        <dbReference type="Pfam" id="PF13614"/>
    </source>
</evidence>
<dbReference type="InterPro" id="IPR027417">
    <property type="entry name" value="P-loop_NTPase"/>
</dbReference>
<feature type="region of interest" description="Disordered" evidence="1">
    <location>
        <begin position="55"/>
        <end position="74"/>
    </location>
</feature>
<geneLocation type="plasmid" evidence="3">
    <name>CFBP8129_p211</name>
</geneLocation>
<reference evidence="3" key="1">
    <citation type="submission" date="2020-07" db="EMBL/GenBank/DDBJ databases">
        <authorList>
            <person name="Pothier F. J."/>
        </authorList>
    </citation>
    <scope>NUCLEOTIDE SEQUENCE [LARGE SCALE GENOMIC DNA]</scope>
    <source>
        <plasmid evidence="3">CFBP8129_p211</plasmid>
    </source>
</reference>
<keyword evidence="3" id="KW-0614">Plasmid</keyword>
<proteinExistence type="predicted"/>
<gene>
    <name evidence="3" type="ORF">CFBP8129_47230</name>
</gene>
<accession>A0A1L5XWC9</accession>
<dbReference type="SUPFAM" id="SSF52540">
    <property type="entry name" value="P-loop containing nucleoside triphosphate hydrolases"/>
    <property type="match status" value="1"/>
</dbReference>
<feature type="domain" description="AAA" evidence="2">
    <location>
        <begin position="1"/>
        <end position="188"/>
    </location>
</feature>
<dbReference type="RefSeq" id="WP_005989488.1">
    <property type="nucleotide sequence ID" value="NZ_CP018729.1"/>
</dbReference>
<dbReference type="CDD" id="cd02042">
    <property type="entry name" value="ParAB_family"/>
    <property type="match status" value="1"/>
</dbReference>
<dbReference type="Pfam" id="PF13614">
    <property type="entry name" value="AAA_31"/>
    <property type="match status" value="1"/>
</dbReference>
<dbReference type="Gene3D" id="3.40.50.300">
    <property type="entry name" value="P-loop containing nucleotide triphosphate hydrolases"/>
    <property type="match status" value="1"/>
</dbReference>
<dbReference type="EMBL" id="LR828254">
    <property type="protein sequence ID" value="CAD0363333.1"/>
    <property type="molecule type" value="Genomic_DNA"/>
</dbReference>
<name>A0A1L5XWC9_9XANT</name>
<dbReference type="PANTHER" id="PTHR13696:SF99">
    <property type="entry name" value="COBYRINIC ACID AC-DIAMIDE SYNTHASE"/>
    <property type="match status" value="1"/>
</dbReference>
<evidence type="ECO:0000313" key="3">
    <source>
        <dbReference type="EMBL" id="CAD0363333.1"/>
    </source>
</evidence>
<dbReference type="GeneID" id="46984083"/>
<dbReference type="EMBL" id="LR828254">
    <property type="protein sequence ID" value="CAD0363336.1"/>
    <property type="molecule type" value="Genomic_DNA"/>
</dbReference>
<dbReference type="InterPro" id="IPR025669">
    <property type="entry name" value="AAA_dom"/>
</dbReference>